<keyword evidence="3" id="KW-1185">Reference proteome</keyword>
<keyword evidence="1" id="KW-0472">Membrane</keyword>
<organism evidence="2 3">
    <name type="scientific">Scylla paramamosain</name>
    <name type="common">Mud crab</name>
    <dbReference type="NCBI Taxonomy" id="85552"/>
    <lineage>
        <taxon>Eukaryota</taxon>
        <taxon>Metazoa</taxon>
        <taxon>Ecdysozoa</taxon>
        <taxon>Arthropoda</taxon>
        <taxon>Crustacea</taxon>
        <taxon>Multicrustacea</taxon>
        <taxon>Malacostraca</taxon>
        <taxon>Eumalacostraca</taxon>
        <taxon>Eucarida</taxon>
        <taxon>Decapoda</taxon>
        <taxon>Pleocyemata</taxon>
        <taxon>Brachyura</taxon>
        <taxon>Eubrachyura</taxon>
        <taxon>Portunoidea</taxon>
        <taxon>Portunidae</taxon>
        <taxon>Portuninae</taxon>
        <taxon>Scylla</taxon>
    </lineage>
</organism>
<dbReference type="AlphaFoldDB" id="A0AAW0UG50"/>
<feature type="transmembrane region" description="Helical" evidence="1">
    <location>
        <begin position="86"/>
        <end position="111"/>
    </location>
</feature>
<feature type="transmembrane region" description="Helical" evidence="1">
    <location>
        <begin position="20"/>
        <end position="42"/>
    </location>
</feature>
<sequence length="137" mass="15293">MEGRSERRASLFPILRRAPLMVQIPALLQLGISLGALGVSFIQVSKRLFNFKDDRYQKEKTLQLARLSTARRKKEKKSSTIIRGPAFSPLVTPAVLLLLSLASASAFAMYASATLEGVPDEPEIQHQHLHEPRYTAH</sequence>
<comment type="caution">
    <text evidence="2">The sequence shown here is derived from an EMBL/GenBank/DDBJ whole genome shotgun (WGS) entry which is preliminary data.</text>
</comment>
<dbReference type="Proteomes" id="UP001487740">
    <property type="component" value="Unassembled WGS sequence"/>
</dbReference>
<name>A0AAW0UG50_SCYPA</name>
<evidence type="ECO:0000256" key="1">
    <source>
        <dbReference type="SAM" id="Phobius"/>
    </source>
</evidence>
<keyword evidence="1" id="KW-0812">Transmembrane</keyword>
<evidence type="ECO:0000313" key="3">
    <source>
        <dbReference type="Proteomes" id="UP001487740"/>
    </source>
</evidence>
<reference evidence="2 3" key="1">
    <citation type="submission" date="2023-03" db="EMBL/GenBank/DDBJ databases">
        <title>High-quality genome of Scylla paramamosain provides insights in environmental adaptation.</title>
        <authorList>
            <person name="Zhang L."/>
        </authorList>
    </citation>
    <scope>NUCLEOTIDE SEQUENCE [LARGE SCALE GENOMIC DNA]</scope>
    <source>
        <strain evidence="2">LZ_2023a</strain>
        <tissue evidence="2">Muscle</tissue>
    </source>
</reference>
<dbReference type="EMBL" id="JARAKH010000012">
    <property type="protein sequence ID" value="KAK8399132.1"/>
    <property type="molecule type" value="Genomic_DNA"/>
</dbReference>
<gene>
    <name evidence="2" type="ORF">O3P69_004299</name>
</gene>
<proteinExistence type="predicted"/>
<evidence type="ECO:0000313" key="2">
    <source>
        <dbReference type="EMBL" id="KAK8399132.1"/>
    </source>
</evidence>
<accession>A0AAW0UG50</accession>
<protein>
    <submittedName>
        <fullName evidence="2">Uncharacterized protein</fullName>
    </submittedName>
</protein>
<keyword evidence="1" id="KW-1133">Transmembrane helix</keyword>